<dbReference type="EMBL" id="LCWV01000012">
    <property type="protein sequence ID" value="PWI69303.1"/>
    <property type="molecule type" value="Genomic_DNA"/>
</dbReference>
<comment type="caution">
    <text evidence="2">The sequence shown here is derived from an EMBL/GenBank/DDBJ whole genome shotgun (WGS) entry which is preliminary data.</text>
</comment>
<gene>
    <name evidence="2" type="ORF">PCL_00950</name>
</gene>
<name>A0A2U3E464_PURLI</name>
<keyword evidence="1" id="KW-0732">Signal</keyword>
<reference evidence="2 3" key="1">
    <citation type="journal article" date="2016" name="Front. Microbiol.">
        <title>Genome and transcriptome sequences reveal the specific parasitism of the nematophagous Purpureocillium lilacinum 36-1.</title>
        <authorList>
            <person name="Xie J."/>
            <person name="Li S."/>
            <person name="Mo C."/>
            <person name="Xiao X."/>
            <person name="Peng D."/>
            <person name="Wang G."/>
            <person name="Xiao Y."/>
        </authorList>
    </citation>
    <scope>NUCLEOTIDE SEQUENCE [LARGE SCALE GENOMIC DNA]</scope>
    <source>
        <strain evidence="2 3">36-1</strain>
    </source>
</reference>
<protein>
    <submittedName>
        <fullName evidence="2">Uncharacterized protein</fullName>
    </submittedName>
</protein>
<organism evidence="2 3">
    <name type="scientific">Purpureocillium lilacinum</name>
    <name type="common">Paecilomyces lilacinus</name>
    <dbReference type="NCBI Taxonomy" id="33203"/>
    <lineage>
        <taxon>Eukaryota</taxon>
        <taxon>Fungi</taxon>
        <taxon>Dikarya</taxon>
        <taxon>Ascomycota</taxon>
        <taxon>Pezizomycotina</taxon>
        <taxon>Sordariomycetes</taxon>
        <taxon>Hypocreomycetidae</taxon>
        <taxon>Hypocreales</taxon>
        <taxon>Ophiocordycipitaceae</taxon>
        <taxon>Purpureocillium</taxon>
    </lineage>
</organism>
<evidence type="ECO:0000313" key="3">
    <source>
        <dbReference type="Proteomes" id="UP000245956"/>
    </source>
</evidence>
<feature type="chain" id="PRO_5015569733" evidence="1">
    <location>
        <begin position="26"/>
        <end position="102"/>
    </location>
</feature>
<evidence type="ECO:0000313" key="2">
    <source>
        <dbReference type="EMBL" id="PWI69303.1"/>
    </source>
</evidence>
<dbReference type="Proteomes" id="UP000245956">
    <property type="component" value="Unassembled WGS sequence"/>
</dbReference>
<dbReference type="AlphaFoldDB" id="A0A2U3E464"/>
<feature type="signal peptide" evidence="1">
    <location>
        <begin position="1"/>
        <end position="25"/>
    </location>
</feature>
<sequence>MPFIAATARAIAPLTWLLLAPATGGKVDTGGVRWPVGEATPDVGTPEGIPVPPEMTVSGGAVHGVEGRAERVTMSGVDEAGGHALHWTVEPVARTVVRAAGR</sequence>
<accession>A0A2U3E464</accession>
<proteinExistence type="predicted"/>
<evidence type="ECO:0000256" key="1">
    <source>
        <dbReference type="SAM" id="SignalP"/>
    </source>
</evidence>